<organism evidence="1">
    <name type="scientific">Candidatus Electrothrix aestuarii</name>
    <dbReference type="NCBI Taxonomy" id="3062594"/>
    <lineage>
        <taxon>Bacteria</taxon>
        <taxon>Pseudomonadati</taxon>
        <taxon>Thermodesulfobacteriota</taxon>
        <taxon>Desulfobulbia</taxon>
        <taxon>Desulfobulbales</taxon>
        <taxon>Desulfobulbaceae</taxon>
        <taxon>Candidatus Electrothrix</taxon>
    </lineage>
</organism>
<proteinExistence type="predicted"/>
<dbReference type="AlphaFoldDB" id="A0AAU8LW53"/>
<dbReference type="KEGG" id="eaj:Q3M24_00745"/>
<reference evidence="1" key="1">
    <citation type="journal article" date="2024" name="Syst. Appl. Microbiol.">
        <title>First single-strain enrichments of Electrothrix cable bacteria, description of E. aestuarii sp. nov. and E. rattekaaiensis sp. nov., and proposal of a cable bacteria taxonomy following the rules of the SeqCode.</title>
        <authorList>
            <person name="Plum-Jensen L.E."/>
            <person name="Schramm A."/>
            <person name="Marshall I.P.G."/>
        </authorList>
    </citation>
    <scope>NUCLEOTIDE SEQUENCE</scope>
    <source>
        <strain evidence="1">Rat1</strain>
    </source>
</reference>
<sequence length="72" mass="8084">MRTYPEPDDTVLVGGINTQGSMLDSGPYRPESACLFQMQRGMARIFFEKIEVLVRNGSNLRGQPVICLPILR</sequence>
<evidence type="ECO:0000313" key="1">
    <source>
        <dbReference type="EMBL" id="XCN73317.1"/>
    </source>
</evidence>
<gene>
    <name evidence="1" type="ORF">Q3M24_00745</name>
</gene>
<dbReference type="EMBL" id="CP159373">
    <property type="protein sequence ID" value="XCN73317.1"/>
    <property type="molecule type" value="Genomic_DNA"/>
</dbReference>
<reference evidence="1" key="2">
    <citation type="submission" date="2024-06" db="EMBL/GenBank/DDBJ databases">
        <authorList>
            <person name="Plum-Jensen L.E."/>
            <person name="Schramm A."/>
            <person name="Marshall I.P.G."/>
        </authorList>
    </citation>
    <scope>NUCLEOTIDE SEQUENCE</scope>
    <source>
        <strain evidence="1">Rat1</strain>
    </source>
</reference>
<name>A0AAU8LW53_9BACT</name>
<accession>A0AAU8LW53</accession>
<protein>
    <submittedName>
        <fullName evidence="1">Uncharacterized protein</fullName>
    </submittedName>
</protein>